<reference evidence="2" key="1">
    <citation type="submission" date="2016-11" db="UniProtKB">
        <authorList>
            <consortium name="WormBaseParasite"/>
        </authorList>
    </citation>
    <scope>IDENTIFICATION</scope>
    <source>
        <strain evidence="2">KR3021</strain>
    </source>
</reference>
<protein>
    <submittedName>
        <fullName evidence="2">TIL domain-containing protein</fullName>
    </submittedName>
</protein>
<proteinExistence type="predicted"/>
<dbReference type="WBParaSite" id="RSKR_0000160700.1">
    <property type="protein sequence ID" value="RSKR_0000160700.1"/>
    <property type="gene ID" value="RSKR_0000160700"/>
</dbReference>
<sequence>MEPAATNVCPVAYKFVSKLMNHPPKLFKIILKCCNLAIDSVLQDACLRVTKAVSKISSLNNQAVRNIADQVACLHVQIGLLFNKEPVNKSASVCRIVEIIVAPIKIAIQVVIRHVKISVANSNALQHACHFANMNVLIKWSFKFLSRKELVTLRACPNVKRYVSEIRVTRHVTHIAKLSVDQIKTASKDVAILVNVKIMHHLLLSLILVVVVNRNAYTCVQYVSALELKVNQNNCGIPQCPRCEQSCIDRYRPPTCIAQCRPACAAQCIQAYTGMNVEIQEPLRIPCNTVPCTCLPGYSQCGPSECCLMYKNMAKKYKAKKPASPISQNDENVNSRTLPKAFKDPTQRTSTSTKVKRKSNKTVTKKSANNINSKKTTTAIQSSIEDKKEDSGIKGEN</sequence>
<accession>A0AC35TKB2</accession>
<evidence type="ECO:0000313" key="1">
    <source>
        <dbReference type="Proteomes" id="UP000095286"/>
    </source>
</evidence>
<name>A0AC35TKB2_9BILA</name>
<organism evidence="1 2">
    <name type="scientific">Rhabditophanes sp. KR3021</name>
    <dbReference type="NCBI Taxonomy" id="114890"/>
    <lineage>
        <taxon>Eukaryota</taxon>
        <taxon>Metazoa</taxon>
        <taxon>Ecdysozoa</taxon>
        <taxon>Nematoda</taxon>
        <taxon>Chromadorea</taxon>
        <taxon>Rhabditida</taxon>
        <taxon>Tylenchina</taxon>
        <taxon>Panagrolaimomorpha</taxon>
        <taxon>Strongyloidoidea</taxon>
        <taxon>Alloionematidae</taxon>
        <taxon>Rhabditophanes</taxon>
    </lineage>
</organism>
<dbReference type="Proteomes" id="UP000095286">
    <property type="component" value="Unplaced"/>
</dbReference>
<evidence type="ECO:0000313" key="2">
    <source>
        <dbReference type="WBParaSite" id="RSKR_0000160700.1"/>
    </source>
</evidence>